<evidence type="ECO:0000256" key="1">
    <source>
        <dbReference type="SAM" id="MobiDB-lite"/>
    </source>
</evidence>
<feature type="region of interest" description="Disordered" evidence="1">
    <location>
        <begin position="1"/>
        <end position="22"/>
    </location>
</feature>
<proteinExistence type="predicted"/>
<protein>
    <submittedName>
        <fullName evidence="2">Uncharacterized protein</fullName>
    </submittedName>
</protein>
<dbReference type="EMBL" id="PKMF04000311">
    <property type="protein sequence ID" value="KAK7838185.1"/>
    <property type="molecule type" value="Genomic_DNA"/>
</dbReference>
<gene>
    <name evidence="2" type="ORF">CFP56_020145</name>
</gene>
<organism evidence="2 3">
    <name type="scientific">Quercus suber</name>
    <name type="common">Cork oak</name>
    <dbReference type="NCBI Taxonomy" id="58331"/>
    <lineage>
        <taxon>Eukaryota</taxon>
        <taxon>Viridiplantae</taxon>
        <taxon>Streptophyta</taxon>
        <taxon>Embryophyta</taxon>
        <taxon>Tracheophyta</taxon>
        <taxon>Spermatophyta</taxon>
        <taxon>Magnoliopsida</taxon>
        <taxon>eudicotyledons</taxon>
        <taxon>Gunneridae</taxon>
        <taxon>Pentapetalae</taxon>
        <taxon>rosids</taxon>
        <taxon>fabids</taxon>
        <taxon>Fagales</taxon>
        <taxon>Fagaceae</taxon>
        <taxon>Quercus</taxon>
    </lineage>
</organism>
<dbReference type="AlphaFoldDB" id="A0AAW0KHF4"/>
<feature type="non-terminal residue" evidence="2">
    <location>
        <position position="90"/>
    </location>
</feature>
<evidence type="ECO:0000313" key="3">
    <source>
        <dbReference type="Proteomes" id="UP000237347"/>
    </source>
</evidence>
<accession>A0AAW0KHF4</accession>
<name>A0AAW0KHF4_QUESU</name>
<reference evidence="2 3" key="1">
    <citation type="journal article" date="2018" name="Sci. Data">
        <title>The draft genome sequence of cork oak.</title>
        <authorList>
            <person name="Ramos A.M."/>
            <person name="Usie A."/>
            <person name="Barbosa P."/>
            <person name="Barros P.M."/>
            <person name="Capote T."/>
            <person name="Chaves I."/>
            <person name="Simoes F."/>
            <person name="Abreu I."/>
            <person name="Carrasquinho I."/>
            <person name="Faro C."/>
            <person name="Guimaraes J.B."/>
            <person name="Mendonca D."/>
            <person name="Nobrega F."/>
            <person name="Rodrigues L."/>
            <person name="Saibo N.J.M."/>
            <person name="Varela M.C."/>
            <person name="Egas C."/>
            <person name="Matos J."/>
            <person name="Miguel C.M."/>
            <person name="Oliveira M.M."/>
            <person name="Ricardo C.P."/>
            <person name="Goncalves S."/>
        </authorList>
    </citation>
    <scope>NUCLEOTIDE SEQUENCE [LARGE SCALE GENOMIC DNA]</scope>
    <source>
        <strain evidence="3">cv. HL8</strain>
    </source>
</reference>
<dbReference type="Proteomes" id="UP000237347">
    <property type="component" value="Unassembled WGS sequence"/>
</dbReference>
<comment type="caution">
    <text evidence="2">The sequence shown here is derived from an EMBL/GenBank/DDBJ whole genome shotgun (WGS) entry which is preliminary data.</text>
</comment>
<keyword evidence="3" id="KW-1185">Reference proteome</keyword>
<sequence>MEHLKTEGVESQNQLPQLEQPGKGTTFLKTCFNGVNTLSGLSFYLGEYAFYIERGDTINSICTFTRRVAELAISIPSSNSLLVHRITPRT</sequence>
<evidence type="ECO:0000313" key="2">
    <source>
        <dbReference type="EMBL" id="KAK7838185.1"/>
    </source>
</evidence>